<evidence type="ECO:0000313" key="1">
    <source>
        <dbReference type="EMBL" id="KAK9146661.1"/>
    </source>
</evidence>
<dbReference type="AlphaFoldDB" id="A0AAP0K678"/>
<dbReference type="EMBL" id="JBBNAE010000002">
    <property type="protein sequence ID" value="KAK9146661.1"/>
    <property type="molecule type" value="Genomic_DNA"/>
</dbReference>
<evidence type="ECO:0000313" key="2">
    <source>
        <dbReference type="Proteomes" id="UP001417504"/>
    </source>
</evidence>
<proteinExistence type="predicted"/>
<sequence length="65" mass="7492">MAINERKTIDLEQGLEFVQKEITESKNILEGLPEPRLSSEGYMMHSTYTLLSLSKRTFHTSFVTN</sequence>
<reference evidence="1 2" key="1">
    <citation type="submission" date="2024-01" db="EMBL/GenBank/DDBJ databases">
        <title>Genome assemblies of Stephania.</title>
        <authorList>
            <person name="Yang L."/>
        </authorList>
    </citation>
    <scope>NUCLEOTIDE SEQUENCE [LARGE SCALE GENOMIC DNA]</scope>
    <source>
        <strain evidence="1">QJT</strain>
        <tissue evidence="1">Leaf</tissue>
    </source>
</reference>
<keyword evidence="2" id="KW-1185">Reference proteome</keyword>
<accession>A0AAP0K678</accession>
<comment type="caution">
    <text evidence="1">The sequence shown here is derived from an EMBL/GenBank/DDBJ whole genome shotgun (WGS) entry which is preliminary data.</text>
</comment>
<organism evidence="1 2">
    <name type="scientific">Stephania japonica</name>
    <dbReference type="NCBI Taxonomy" id="461633"/>
    <lineage>
        <taxon>Eukaryota</taxon>
        <taxon>Viridiplantae</taxon>
        <taxon>Streptophyta</taxon>
        <taxon>Embryophyta</taxon>
        <taxon>Tracheophyta</taxon>
        <taxon>Spermatophyta</taxon>
        <taxon>Magnoliopsida</taxon>
        <taxon>Ranunculales</taxon>
        <taxon>Menispermaceae</taxon>
        <taxon>Menispermoideae</taxon>
        <taxon>Cissampelideae</taxon>
        <taxon>Stephania</taxon>
    </lineage>
</organism>
<dbReference type="Proteomes" id="UP001417504">
    <property type="component" value="Unassembled WGS sequence"/>
</dbReference>
<gene>
    <name evidence="1" type="ORF">Sjap_006564</name>
</gene>
<name>A0AAP0K678_9MAGN</name>
<protein>
    <submittedName>
        <fullName evidence="1">Uncharacterized protein</fullName>
    </submittedName>
</protein>